<dbReference type="OrthoDB" id="2938702at2"/>
<dbReference type="RefSeq" id="WP_149472862.1">
    <property type="nucleotide sequence ID" value="NZ_JAGGMB010000019.1"/>
</dbReference>
<keyword evidence="2" id="KW-1185">Reference proteome</keyword>
<reference evidence="1" key="1">
    <citation type="submission" date="2021-03" db="EMBL/GenBank/DDBJ databases">
        <title>Genomic Encyclopedia of Type Strains, Phase IV (KMG-IV): sequencing the most valuable type-strain genomes for metagenomic binning, comparative biology and taxonomic classification.</title>
        <authorList>
            <person name="Goeker M."/>
        </authorList>
    </citation>
    <scope>NUCLEOTIDE SEQUENCE</scope>
    <source>
        <strain evidence="1">DSM 107338</strain>
    </source>
</reference>
<organism evidence="1 2">
    <name type="scientific">Oceanobacillus polygoni</name>
    <dbReference type="NCBI Taxonomy" id="1235259"/>
    <lineage>
        <taxon>Bacteria</taxon>
        <taxon>Bacillati</taxon>
        <taxon>Bacillota</taxon>
        <taxon>Bacilli</taxon>
        <taxon>Bacillales</taxon>
        <taxon>Bacillaceae</taxon>
        <taxon>Oceanobacillus</taxon>
    </lineage>
</organism>
<accession>A0A9X0YVZ2</accession>
<sequence>MGLILLLMVLVACGIVGSKENDNKIKASNDTGNELSNEELINLAIQEFKEYSHSDLFSFCLENATVEDVREATDIKIWEREGRYIEISVDTEVNNGDVFDGSKNYTELYELVDGELEETDNPTEEKSDDVSVKILSMEPDYMEENDSVLDVTKTTQCD</sequence>
<name>A0A9X0YVZ2_9BACI</name>
<dbReference type="AlphaFoldDB" id="A0A9X0YVZ2"/>
<dbReference type="Proteomes" id="UP001138793">
    <property type="component" value="Unassembled WGS sequence"/>
</dbReference>
<evidence type="ECO:0000313" key="1">
    <source>
        <dbReference type="EMBL" id="MBP2079654.1"/>
    </source>
</evidence>
<proteinExistence type="predicted"/>
<dbReference type="EMBL" id="JAGGMB010000019">
    <property type="protein sequence ID" value="MBP2079654.1"/>
    <property type="molecule type" value="Genomic_DNA"/>
</dbReference>
<protein>
    <submittedName>
        <fullName evidence="1">Uncharacterized protein</fullName>
    </submittedName>
</protein>
<evidence type="ECO:0000313" key="2">
    <source>
        <dbReference type="Proteomes" id="UP001138793"/>
    </source>
</evidence>
<comment type="caution">
    <text evidence="1">The sequence shown here is derived from an EMBL/GenBank/DDBJ whole genome shotgun (WGS) entry which is preliminary data.</text>
</comment>
<gene>
    <name evidence="1" type="ORF">J2Z64_003953</name>
</gene>